<dbReference type="InterPro" id="IPR036390">
    <property type="entry name" value="WH_DNA-bd_sf"/>
</dbReference>
<dbReference type="InterPro" id="IPR034483">
    <property type="entry name" value="RGS_Egl-10"/>
</dbReference>
<feature type="compositionally biased region" description="Low complexity" evidence="2">
    <location>
        <begin position="96"/>
        <end position="137"/>
    </location>
</feature>
<protein>
    <submittedName>
        <fullName evidence="7">Regulator of G-protein signaling 7</fullName>
    </submittedName>
</protein>
<feature type="domain" description="RGS" evidence="3">
    <location>
        <begin position="529"/>
        <end position="647"/>
    </location>
</feature>
<feature type="domain" description="DEP" evidence="4">
    <location>
        <begin position="248"/>
        <end position="323"/>
    </location>
</feature>
<dbReference type="Proteomes" id="UP001652680">
    <property type="component" value="Unassembled WGS sequence"/>
</dbReference>
<dbReference type="InterPro" id="IPR036305">
    <property type="entry name" value="RGS_sf"/>
</dbReference>
<feature type="compositionally biased region" description="Gly residues" evidence="2">
    <location>
        <begin position="163"/>
        <end position="174"/>
    </location>
</feature>
<dbReference type="GO" id="GO:0005737">
    <property type="term" value="C:cytoplasm"/>
    <property type="evidence" value="ECO:0007669"/>
    <property type="project" value="TreeGrafter"/>
</dbReference>
<dbReference type="PANTHER" id="PTHR45746">
    <property type="entry name" value="LP21163P"/>
    <property type="match status" value="1"/>
</dbReference>
<feature type="region of interest" description="Disordered" evidence="2">
    <location>
        <begin position="158"/>
        <end position="230"/>
    </location>
</feature>
<dbReference type="InterPro" id="IPR044926">
    <property type="entry name" value="RGS_subdomain_2"/>
</dbReference>
<dbReference type="CDD" id="cd08705">
    <property type="entry name" value="RGS_R7-like"/>
    <property type="match status" value="1"/>
</dbReference>
<dbReference type="InterPro" id="IPR047017">
    <property type="entry name" value="RGS6/7/9/11_DHEX_sf"/>
</dbReference>
<dbReference type="Pfam" id="PF00631">
    <property type="entry name" value="G-gamma"/>
    <property type="match status" value="1"/>
</dbReference>
<evidence type="ECO:0000256" key="1">
    <source>
        <dbReference type="ARBA" id="ARBA00022700"/>
    </source>
</evidence>
<evidence type="ECO:0000313" key="7">
    <source>
        <dbReference type="RefSeq" id="XP_016984418.1"/>
    </source>
</evidence>
<dbReference type="InterPro" id="IPR040759">
    <property type="entry name" value="RGS_DHEX"/>
</dbReference>
<proteinExistence type="predicted"/>
<dbReference type="InterPro" id="IPR036388">
    <property type="entry name" value="WH-like_DNA-bd_sf"/>
</dbReference>
<dbReference type="GO" id="GO:0035556">
    <property type="term" value="P:intracellular signal transduction"/>
    <property type="evidence" value="ECO:0007669"/>
    <property type="project" value="InterPro"/>
</dbReference>
<dbReference type="AlphaFoldDB" id="A0A6P4FAR1"/>
<dbReference type="InterPro" id="IPR016137">
    <property type="entry name" value="RGS"/>
</dbReference>
<dbReference type="RefSeq" id="XP_016984418.1">
    <property type="nucleotide sequence ID" value="XM_017128929.1"/>
</dbReference>
<accession>A0A6P4FAR1</accession>
<dbReference type="InterPro" id="IPR015898">
    <property type="entry name" value="G-protein_gamma-like_dom"/>
</dbReference>
<dbReference type="SMART" id="SM00224">
    <property type="entry name" value="GGL"/>
    <property type="match status" value="1"/>
</dbReference>
<name>A0A6P4FAR1_DRORH</name>
<dbReference type="SUPFAM" id="SSF48097">
    <property type="entry name" value="Regulator of G-protein signaling, RGS"/>
    <property type="match status" value="1"/>
</dbReference>
<dbReference type="SUPFAM" id="SSF46785">
    <property type="entry name" value="Winged helix' DNA-binding domain"/>
    <property type="match status" value="1"/>
</dbReference>
<dbReference type="CDD" id="cd04450">
    <property type="entry name" value="DEP_RGS7-like"/>
    <property type="match status" value="1"/>
</dbReference>
<reference evidence="5" key="3">
    <citation type="submission" date="2025-05" db="UniProtKB">
        <authorList>
            <consortium name="EnsemblMetazoa"/>
        </authorList>
    </citation>
    <scope>IDENTIFICATION</scope>
</reference>
<evidence type="ECO:0000256" key="2">
    <source>
        <dbReference type="SAM" id="MobiDB-lite"/>
    </source>
</evidence>
<dbReference type="Gene3D" id="4.10.260.10">
    <property type="entry name" value="Transducin (heterotrimeric G protein), gamma chain"/>
    <property type="match status" value="1"/>
</dbReference>
<dbReference type="CDD" id="cd00068">
    <property type="entry name" value="GGL"/>
    <property type="match status" value="1"/>
</dbReference>
<dbReference type="InterPro" id="IPR047016">
    <property type="entry name" value="RGS6/7/9/11"/>
</dbReference>
<sequence length="665" mass="71895">MVTMNSEADKTQATNASSTAAPAKTDCSSSSSSDPLAVTIPEEAQSSGGAGGAGGTPSPLPNGSKSGGGSGYLDTEGSPALATESVAATGGTPMETASPPATNATTASTASASASTSTSTATSTSTSTATSITSGAKSAAVTATTSSSATSSSTAAAASAGGKQSGGGSGGSGGLLTVSGNHHHHHHSPHPQQSSAGQSASQPPPPPTSSALAVPAASHHQRGGKNEDAPNILVYKKMEAIIEKMQAESTGVAVRTVKAFMSKVPSVFTGADLVAWILKNFDVEDVTEALHFAHLLSSHGYIFPIDDHALTVKNDGTFYRFQTPYFWPSNCWEPENTDYAVYLCKRTMQNKTRLELADYEAENLAKLQKMFSRKWEFIFMQAESQSKVAKKRDKLERKVLDSQERAFWDVHRPMPGCVNTTEIDIKKAYRRGGSSHGTGSAGASLAKNPVEQLTRIIALRKQKLERRTIKVSKAAEALVAYYDQYNEFDYFITSPELPNPWQTDSTEMWDTEKNSKEVPVRRVKRWAFSLRELLNDAIGREQFTKFLEKEYSGENLKFWESVQEMKALPQSEIKEAIQKIWQEFLAPEAPCPVNVDSKSVELAREAVSSPSGPNRWCFDVAASHVYHLMKSDSYSRYLRSDMYKDYLNCSRKKIKSIPNLFGVKR</sequence>
<dbReference type="GO" id="GO:0007186">
    <property type="term" value="P:G protein-coupled receptor signaling pathway"/>
    <property type="evidence" value="ECO:0007669"/>
    <property type="project" value="InterPro"/>
</dbReference>
<reference evidence="6" key="1">
    <citation type="journal article" date="2021" name="Elife">
        <title>Highly contiguous assemblies of 101 drosophilid genomes.</title>
        <authorList>
            <person name="Kim B.Y."/>
            <person name="Wang J.R."/>
            <person name="Miller D.E."/>
            <person name="Barmina O."/>
            <person name="Delaney E."/>
            <person name="Thompson A."/>
            <person name="Comeault A.A."/>
            <person name="Peede D."/>
            <person name="D'Agostino E.R."/>
            <person name="Pelaez J."/>
            <person name="Aguilar J.M."/>
            <person name="Haji D."/>
            <person name="Matsunaga T."/>
            <person name="Armstrong E.E."/>
            <person name="Zych M."/>
            <person name="Ogawa Y."/>
            <person name="Stamenkovic-Radak M."/>
            <person name="Jelic M."/>
            <person name="Veselinovic M.S."/>
            <person name="Tanaskovic M."/>
            <person name="Eric P."/>
            <person name="Gao J.J."/>
            <person name="Katoh T.K."/>
            <person name="Toda M.J."/>
            <person name="Watabe H."/>
            <person name="Watada M."/>
            <person name="Davis J.S."/>
            <person name="Moyle L.C."/>
            <person name="Manoli G."/>
            <person name="Bertolini E."/>
            <person name="Kostal V."/>
            <person name="Hawley R.S."/>
            <person name="Takahashi A."/>
            <person name="Jones C.D."/>
            <person name="Price D.K."/>
            <person name="Whiteman N."/>
            <person name="Kopp A."/>
            <person name="Matute D.R."/>
            <person name="Petrov D.A."/>
        </authorList>
    </citation>
    <scope>NUCLEOTIDE SEQUENCE [LARGE SCALE GENOMIC DNA]</scope>
</reference>
<dbReference type="SUPFAM" id="SSF48670">
    <property type="entry name" value="Transducin (heterotrimeric G protein), gamma chain"/>
    <property type="match status" value="1"/>
</dbReference>
<dbReference type="GeneID" id="108048349"/>
<keyword evidence="6" id="KW-1185">Reference proteome</keyword>
<dbReference type="SMART" id="SM00315">
    <property type="entry name" value="RGS"/>
    <property type="match status" value="1"/>
</dbReference>
<dbReference type="PANTHER" id="PTHR45746:SF6">
    <property type="entry name" value="LP21163P"/>
    <property type="match status" value="1"/>
</dbReference>
<dbReference type="InterPro" id="IPR036284">
    <property type="entry name" value="GGL_sf"/>
</dbReference>
<dbReference type="InterPro" id="IPR000591">
    <property type="entry name" value="DEP_dom"/>
</dbReference>
<organism evidence="7">
    <name type="scientific">Drosophila rhopaloa</name>
    <name type="common">Fruit fly</name>
    <dbReference type="NCBI Taxonomy" id="1041015"/>
    <lineage>
        <taxon>Eukaryota</taxon>
        <taxon>Metazoa</taxon>
        <taxon>Ecdysozoa</taxon>
        <taxon>Arthropoda</taxon>
        <taxon>Hexapoda</taxon>
        <taxon>Insecta</taxon>
        <taxon>Pterygota</taxon>
        <taxon>Neoptera</taxon>
        <taxon>Endopterygota</taxon>
        <taxon>Diptera</taxon>
        <taxon>Brachycera</taxon>
        <taxon>Muscomorpha</taxon>
        <taxon>Ephydroidea</taxon>
        <taxon>Drosophilidae</taxon>
        <taxon>Drosophila</taxon>
        <taxon>Sophophora</taxon>
    </lineage>
</organism>
<dbReference type="PRINTS" id="PR01301">
    <property type="entry name" value="RGSPROTEIN"/>
</dbReference>
<gene>
    <name evidence="7" type="primary">LOC108048349</name>
    <name evidence="5" type="synonym">108048349</name>
</gene>
<evidence type="ECO:0000313" key="6">
    <source>
        <dbReference type="Proteomes" id="UP001652680"/>
    </source>
</evidence>
<dbReference type="GO" id="GO:0043005">
    <property type="term" value="C:neuron projection"/>
    <property type="evidence" value="ECO:0007669"/>
    <property type="project" value="TreeGrafter"/>
</dbReference>
<dbReference type="GO" id="GO:0009968">
    <property type="term" value="P:negative regulation of signal transduction"/>
    <property type="evidence" value="ECO:0007669"/>
    <property type="project" value="UniProtKB-KW"/>
</dbReference>
<dbReference type="Pfam" id="PF00615">
    <property type="entry name" value="RGS"/>
    <property type="match status" value="1"/>
</dbReference>
<dbReference type="Gene3D" id="1.10.10.10">
    <property type="entry name" value="Winged helix-like DNA-binding domain superfamily/Winged helix DNA-binding domain"/>
    <property type="match status" value="1"/>
</dbReference>
<dbReference type="FunFam" id="1.10.10.10:FF:000162">
    <property type="entry name" value="Regulator of G-protein signaling 6"/>
    <property type="match status" value="1"/>
</dbReference>
<dbReference type="SMART" id="SM00049">
    <property type="entry name" value="DEP"/>
    <property type="match status" value="1"/>
</dbReference>
<feature type="compositionally biased region" description="Polar residues" evidence="2">
    <location>
        <begin position="1"/>
        <end position="20"/>
    </location>
</feature>
<dbReference type="Pfam" id="PF00610">
    <property type="entry name" value="DEP"/>
    <property type="match status" value="1"/>
</dbReference>
<feature type="region of interest" description="Disordered" evidence="2">
    <location>
        <begin position="1"/>
        <end position="137"/>
    </location>
</feature>
<keyword evidence="1" id="KW-0734">Signal transduction inhibitor</keyword>
<feature type="compositionally biased region" description="Low complexity" evidence="2">
    <location>
        <begin position="190"/>
        <end position="201"/>
    </location>
</feature>
<evidence type="ECO:0000259" key="3">
    <source>
        <dbReference type="PROSITE" id="PS50132"/>
    </source>
</evidence>
<evidence type="ECO:0000313" key="5">
    <source>
        <dbReference type="EnsemblMetazoa" id="XP_016984418.1"/>
    </source>
</evidence>
<dbReference type="SMART" id="SM01224">
    <property type="entry name" value="G_gamma"/>
    <property type="match status" value="1"/>
</dbReference>
<dbReference type="CTD" id="32674"/>
<dbReference type="GO" id="GO:0005096">
    <property type="term" value="F:GTPase activator activity"/>
    <property type="evidence" value="ECO:0007669"/>
    <property type="project" value="TreeGrafter"/>
</dbReference>
<dbReference type="GO" id="GO:0008277">
    <property type="term" value="P:regulation of G protein-coupled receptor signaling pathway"/>
    <property type="evidence" value="ECO:0007669"/>
    <property type="project" value="InterPro"/>
</dbReference>
<dbReference type="OrthoDB" id="196547at2759"/>
<evidence type="ECO:0000259" key="4">
    <source>
        <dbReference type="PROSITE" id="PS50186"/>
    </source>
</evidence>
<dbReference type="PROSITE" id="PS50132">
    <property type="entry name" value="RGS"/>
    <property type="match status" value="1"/>
</dbReference>
<reference evidence="7" key="2">
    <citation type="submission" date="2025-04" db="UniProtKB">
        <authorList>
            <consortium name="RefSeq"/>
        </authorList>
    </citation>
    <scope>IDENTIFICATION</scope>
</reference>
<dbReference type="PROSITE" id="PS50186">
    <property type="entry name" value="DEP"/>
    <property type="match status" value="1"/>
</dbReference>
<dbReference type="Pfam" id="PF18148">
    <property type="entry name" value="RGS_DHEX"/>
    <property type="match status" value="1"/>
</dbReference>
<dbReference type="Gene3D" id="1.10.1240.60">
    <property type="match status" value="1"/>
</dbReference>
<feature type="compositionally biased region" description="Low complexity" evidence="2">
    <location>
        <begin position="209"/>
        <end position="218"/>
    </location>
</feature>
<dbReference type="OMA" id="AWIMKNL"/>
<dbReference type="FunFam" id="1.10.1240.60:FF:000001">
    <property type="entry name" value="Regulator of G-protein signaling 6"/>
    <property type="match status" value="1"/>
</dbReference>
<dbReference type="EnsemblMetazoa" id="XM_017128929.2">
    <property type="protein sequence ID" value="XP_016984418.1"/>
    <property type="gene ID" value="LOC108048349"/>
</dbReference>
<dbReference type="Gene3D" id="1.10.167.10">
    <property type="entry name" value="Regulator of G-protein Signalling 4, domain 2"/>
    <property type="match status" value="1"/>
</dbReference>